<proteinExistence type="predicted"/>
<dbReference type="Proteomes" id="UP000799755">
    <property type="component" value="Unassembled WGS sequence"/>
</dbReference>
<dbReference type="EMBL" id="MU003498">
    <property type="protein sequence ID" value="KAF2474126.1"/>
    <property type="molecule type" value="Genomic_DNA"/>
</dbReference>
<accession>A0ACB6R6P3</accession>
<evidence type="ECO:0000313" key="2">
    <source>
        <dbReference type="Proteomes" id="UP000799755"/>
    </source>
</evidence>
<evidence type="ECO:0000313" key="1">
    <source>
        <dbReference type="EMBL" id="KAF2474126.1"/>
    </source>
</evidence>
<keyword evidence="2" id="KW-1185">Reference proteome</keyword>
<reference evidence="1" key="1">
    <citation type="journal article" date="2020" name="Stud. Mycol.">
        <title>101 Dothideomycetes genomes: a test case for predicting lifestyles and emergence of pathogens.</title>
        <authorList>
            <person name="Haridas S."/>
            <person name="Albert R."/>
            <person name="Binder M."/>
            <person name="Bloem J."/>
            <person name="Labutti K."/>
            <person name="Salamov A."/>
            <person name="Andreopoulos B."/>
            <person name="Baker S."/>
            <person name="Barry K."/>
            <person name="Bills G."/>
            <person name="Bluhm B."/>
            <person name="Cannon C."/>
            <person name="Castanera R."/>
            <person name="Culley D."/>
            <person name="Daum C."/>
            <person name="Ezra D."/>
            <person name="Gonzalez J."/>
            <person name="Henrissat B."/>
            <person name="Kuo A."/>
            <person name="Liang C."/>
            <person name="Lipzen A."/>
            <person name="Lutzoni F."/>
            <person name="Magnuson J."/>
            <person name="Mondo S."/>
            <person name="Nolan M."/>
            <person name="Ohm R."/>
            <person name="Pangilinan J."/>
            <person name="Park H.-J."/>
            <person name="Ramirez L."/>
            <person name="Alfaro M."/>
            <person name="Sun H."/>
            <person name="Tritt A."/>
            <person name="Yoshinaga Y."/>
            <person name="Zwiers L.-H."/>
            <person name="Turgeon B."/>
            <person name="Goodwin S."/>
            <person name="Spatafora J."/>
            <person name="Crous P."/>
            <person name="Grigoriev I."/>
        </authorList>
    </citation>
    <scope>NUCLEOTIDE SEQUENCE</scope>
    <source>
        <strain evidence="1">ATCC 200398</strain>
    </source>
</reference>
<protein>
    <submittedName>
        <fullName evidence="1">Kinase-like protein</fullName>
    </submittedName>
</protein>
<sequence length="527" mass="59289">MESPAGITFIDEQSELKRRGFLSSLFTWLAWSRKTLETIKREKSLNYTRVGEARVNASNYHVYPTENAKTKSRKIKTHQEPRSVPGESDNHQVSKVRGDPLPSSSSLIDGTHQLSRLVEFALQDQPPPKDALYRRPNKLTKSPTGPSVQWPEDRADAATSSDPTLSPDIRLVPLEEKYGWKYGHQVYGSSDEEPLIVCNILGHGSLGIVEEVKIKGGALPTFVRKRVQLPVNRRRATLKVIQEEAKALESLTHPHIVTMLGSYEVSKQNSRYFYCLLMSPVGDNDLKNFLDTAGEGEPVELEWKVWVWKWFGCLVSALAYMHNEGIRHQDIKPSNIIHRGSDIFFTDFSSSCRFEVGRTTSTEDPSRSSPMYSAPEVVERFSETGALRKHGRGSDIFALGCVYCDMLSVLYGRPVSAFHQFLRAEAVVWGPSGPSAAAVGDILYSRKIDFIHKWITPSPFFDAIIAPMLAEDRALRPSAAEVREKFLLEQSRPPVYCSCMTDHTVPILVQEFDEAAEHPVIEPTERN</sequence>
<name>A0ACB6R6P3_9PLEO</name>
<comment type="caution">
    <text evidence="1">The sequence shown here is derived from an EMBL/GenBank/DDBJ whole genome shotgun (WGS) entry which is preliminary data.</text>
</comment>
<gene>
    <name evidence="1" type="ORF">BDR25DRAFT_119240</name>
</gene>
<organism evidence="1 2">
    <name type="scientific">Lindgomyces ingoldianus</name>
    <dbReference type="NCBI Taxonomy" id="673940"/>
    <lineage>
        <taxon>Eukaryota</taxon>
        <taxon>Fungi</taxon>
        <taxon>Dikarya</taxon>
        <taxon>Ascomycota</taxon>
        <taxon>Pezizomycotina</taxon>
        <taxon>Dothideomycetes</taxon>
        <taxon>Pleosporomycetidae</taxon>
        <taxon>Pleosporales</taxon>
        <taxon>Lindgomycetaceae</taxon>
        <taxon>Lindgomyces</taxon>
    </lineage>
</organism>